<gene>
    <name evidence="3" type="primary">treA</name>
    <name evidence="3" type="ORF">SLNSH_19035</name>
</gene>
<dbReference type="PANTHER" id="PTHR23403">
    <property type="entry name" value="TREHALASE"/>
    <property type="match status" value="1"/>
</dbReference>
<evidence type="ECO:0000256" key="2">
    <source>
        <dbReference type="ARBA" id="ARBA00023295"/>
    </source>
</evidence>
<dbReference type="GO" id="GO:0005993">
    <property type="term" value="P:trehalose catabolic process"/>
    <property type="evidence" value="ECO:0007669"/>
    <property type="project" value="TreeGrafter"/>
</dbReference>
<proteinExistence type="predicted"/>
<dbReference type="NCBIfam" id="NF009774">
    <property type="entry name" value="PRK13271.1"/>
    <property type="match status" value="1"/>
</dbReference>
<keyword evidence="2 3" id="KW-0326">Glycosidase</keyword>
<comment type="caution">
    <text evidence="3">The sequence shown here is derived from an EMBL/GenBank/DDBJ whole genome shotgun (WGS) entry which is preliminary data.</text>
</comment>
<dbReference type="PROSITE" id="PS00928">
    <property type="entry name" value="TREHALASE_2"/>
    <property type="match status" value="1"/>
</dbReference>
<dbReference type="OrthoDB" id="106887at2"/>
<dbReference type="PANTHER" id="PTHR23403:SF1">
    <property type="entry name" value="TREHALASE"/>
    <property type="match status" value="1"/>
</dbReference>
<dbReference type="GO" id="GO:0004555">
    <property type="term" value="F:alpha,alpha-trehalase activity"/>
    <property type="evidence" value="ECO:0007669"/>
    <property type="project" value="UniProtKB-EC"/>
</dbReference>
<dbReference type="EMBL" id="PVZS01000026">
    <property type="protein sequence ID" value="PSC03368.1"/>
    <property type="molecule type" value="Genomic_DNA"/>
</dbReference>
<dbReference type="EC" id="3.2.1.28" evidence="3"/>
<evidence type="ECO:0000256" key="1">
    <source>
        <dbReference type="ARBA" id="ARBA00022801"/>
    </source>
</evidence>
<dbReference type="PROSITE" id="PS00927">
    <property type="entry name" value="TREHALASE_1"/>
    <property type="match status" value="1"/>
</dbReference>
<dbReference type="SUPFAM" id="SSF48208">
    <property type="entry name" value="Six-hairpin glycosidases"/>
    <property type="match status" value="1"/>
</dbReference>
<dbReference type="InterPro" id="IPR001661">
    <property type="entry name" value="Glyco_hydro_37"/>
</dbReference>
<dbReference type="PRINTS" id="PR00744">
    <property type="entry name" value="GLHYDRLASE37"/>
</dbReference>
<dbReference type="Pfam" id="PF01204">
    <property type="entry name" value="Trehalase"/>
    <property type="match status" value="1"/>
</dbReference>
<dbReference type="NCBIfam" id="NF009773">
    <property type="entry name" value="PRK13270.1"/>
    <property type="match status" value="1"/>
</dbReference>
<organism evidence="3 4">
    <name type="scientific">Alsobacter soli</name>
    <dbReference type="NCBI Taxonomy" id="2109933"/>
    <lineage>
        <taxon>Bacteria</taxon>
        <taxon>Pseudomonadati</taxon>
        <taxon>Pseudomonadota</taxon>
        <taxon>Alphaproteobacteria</taxon>
        <taxon>Hyphomicrobiales</taxon>
        <taxon>Alsobacteraceae</taxon>
        <taxon>Alsobacter</taxon>
    </lineage>
</organism>
<dbReference type="InterPro" id="IPR018232">
    <property type="entry name" value="Glyco_hydro_37_CS"/>
</dbReference>
<dbReference type="AlphaFoldDB" id="A0A2T1HNY0"/>
<dbReference type="InterPro" id="IPR012341">
    <property type="entry name" value="6hp_glycosidase-like_sf"/>
</dbReference>
<evidence type="ECO:0000313" key="3">
    <source>
        <dbReference type="EMBL" id="PSC03368.1"/>
    </source>
</evidence>
<name>A0A2T1HNY0_9HYPH</name>
<keyword evidence="4" id="KW-1185">Reference proteome</keyword>
<protein>
    <submittedName>
        <fullName evidence="3">Alpha,alpha-trehalase</fullName>
        <ecNumber evidence="3">3.2.1.28</ecNumber>
    </submittedName>
</protein>
<dbReference type="Gene3D" id="1.50.10.10">
    <property type="match status" value="1"/>
</dbReference>
<dbReference type="InterPro" id="IPR008928">
    <property type="entry name" value="6-hairpin_glycosidase_sf"/>
</dbReference>
<dbReference type="Proteomes" id="UP000239772">
    <property type="component" value="Unassembled WGS sequence"/>
</dbReference>
<accession>A0A2T1HNY0</accession>
<sequence length="544" mass="60019">MAFEALSFHRPPVALRFPGEDQLPPSRLFRELFEAVQSGRLFPDSKTFADATPRRPAAEILQSFEADRARRDFDLAGFVAAHFTLPPAIETGFMTLAGRSVPDHIDALWPLLERGAEAPPAGSSLLPLAKPYVVPGGRFGEIYYWDSYFTMLGLVRSGREDLAHGMVENFAHLIDRYGHVPNGNRSYYLTRSQPPFFALMVATLASWRNHAATYVEFLPALEQEYAFWMAGSEGLAPGQAHRRVVRLPDGSLLNRYWDDRATPRDESWREDIETAEAAPHRDPTEVWRDLRAAAESGWDFSSRWLGDDGGLDSIRTTRIAPIDLNCLMLQLEITLGEAYNWAGHKAEASALKQAALRRQDAIHRHFWDGRRGVFGDLLWDEGRLTAVTSAATLFPLFLGLTTGGRARAVAAAVRSQLLAPGGLVTTRVRSGEQWDEPNGWAPLHWVAVSGLTQYDEHALAGEIARRWIAKVGHVFAATGKLMEKYDVLTEDLAAGGGEYPNQDGFGWTNGVTRELMARYPAFAEEAPAAMASVANASAAESAAG</sequence>
<evidence type="ECO:0000313" key="4">
    <source>
        <dbReference type="Proteomes" id="UP000239772"/>
    </source>
</evidence>
<keyword evidence="1 3" id="KW-0378">Hydrolase</keyword>
<reference evidence="4" key="1">
    <citation type="submission" date="2018-03" db="EMBL/GenBank/DDBJ databases">
        <authorList>
            <person name="Sun L."/>
            <person name="Liu H."/>
            <person name="Chen W."/>
            <person name="Huang K."/>
            <person name="Liu W."/>
            <person name="Gao X."/>
        </authorList>
    </citation>
    <scope>NUCLEOTIDE SEQUENCE [LARGE SCALE GENOMIC DNA]</scope>
    <source>
        <strain evidence="4">SH9</strain>
    </source>
</reference>
<dbReference type="RefSeq" id="WP_106338829.1">
    <property type="nucleotide sequence ID" value="NZ_PVZS01000026.1"/>
</dbReference>